<dbReference type="EMBL" id="CP163443">
    <property type="protein sequence ID" value="XDQ52945.1"/>
    <property type="molecule type" value="Genomic_DNA"/>
</dbReference>
<proteinExistence type="predicted"/>
<dbReference type="SUPFAM" id="SSF52172">
    <property type="entry name" value="CheY-like"/>
    <property type="match status" value="1"/>
</dbReference>
<dbReference type="AlphaFoldDB" id="A0AB39RDP4"/>
<sequence>MNVEQDTRRPLDKLFPRAQVPEAGSRVAVVDDDPEEAYATGMVLRLAGYEPVEISPQREAAERMLQRVTDNCVAAVFDHRLNGRINVPFDGAELASLASQRGFPAVLSSTYISRDQATTIRLRRAEIPCLLDKDEQSAEAIQSAFEAIVAEFHGDVPRTRLALPTVIEVLGVHANEEMPTAEVLVPAWRPSVAIQLPAGLITEGTGLALHELRNRWVEAEVNCHAERERDLFFRNFSLSPELPEDWMRP</sequence>
<accession>A0AB39RDP4</accession>
<evidence type="ECO:0000313" key="1">
    <source>
        <dbReference type="EMBL" id="XDQ52945.1"/>
    </source>
</evidence>
<dbReference type="Gene3D" id="3.40.50.2300">
    <property type="match status" value="1"/>
</dbReference>
<name>A0AB39RDP4_9ACTN</name>
<reference evidence="1" key="1">
    <citation type="submission" date="2024-07" db="EMBL/GenBank/DDBJ databases">
        <authorList>
            <person name="Yu S.T."/>
        </authorList>
    </citation>
    <scope>NUCLEOTIDE SEQUENCE</scope>
    <source>
        <strain evidence="1">R41</strain>
    </source>
</reference>
<protein>
    <recommendedName>
        <fullName evidence="2">Response regulatory domain-containing protein</fullName>
    </recommendedName>
</protein>
<evidence type="ECO:0008006" key="2">
    <source>
        <dbReference type="Google" id="ProtNLM"/>
    </source>
</evidence>
<gene>
    <name evidence="1" type="ORF">AB5J53_15370</name>
</gene>
<dbReference type="InterPro" id="IPR011006">
    <property type="entry name" value="CheY-like_superfamily"/>
</dbReference>
<organism evidence="1">
    <name type="scientific">Streptomyces sp. R41</name>
    <dbReference type="NCBI Taxonomy" id="3238632"/>
    <lineage>
        <taxon>Bacteria</taxon>
        <taxon>Bacillati</taxon>
        <taxon>Actinomycetota</taxon>
        <taxon>Actinomycetes</taxon>
        <taxon>Kitasatosporales</taxon>
        <taxon>Streptomycetaceae</taxon>
        <taxon>Streptomyces</taxon>
    </lineage>
</organism>
<dbReference type="RefSeq" id="WP_369246211.1">
    <property type="nucleotide sequence ID" value="NZ_CP163443.1"/>
</dbReference>